<comment type="caution">
    <text evidence="5">The sequence shown here is derived from an EMBL/GenBank/DDBJ whole genome shotgun (WGS) entry which is preliminary data.</text>
</comment>
<dbReference type="PANTHER" id="PTHR42916">
    <property type="entry name" value="2-SUCCINYL-5-ENOLPYRUVYL-6-HYDROXY-3-CYCLOHEXENE-1-CARBOXYLATE SYNTHASE"/>
    <property type="match status" value="1"/>
</dbReference>
<dbReference type="Pfam" id="PF00561">
    <property type="entry name" value="Abhydrolase_1"/>
    <property type="match status" value="1"/>
</dbReference>
<dbReference type="InterPro" id="IPR029058">
    <property type="entry name" value="AB_hydrolase_fold"/>
</dbReference>
<sequence>MESTTVNVRGIDIHFNRYNNGAKERIVLLHGFTGSTNTWNEVISFLPNTFDILTIDLIGHGVTSKPMDSTRYAVEEQIADLHALFHQLKWSNFTLIGYSMGGRLALSYASQYPVDRLILESSSPGITEIEQRLNRKQSDELLADRILNEGLTSFVHFWEGIPLFYTQRQLSLETQQQIREERLAGSEIGLANSLRGFGTGVQPSYWHKLEEINTPTFLLTGELDEKFSKLAKKMKKYLPNVAHMEIRDVGHAIHVENPELFATIVKDIILKEDVK</sequence>
<comment type="catalytic activity">
    <reaction evidence="3">
        <text>5-enolpyruvoyl-6-hydroxy-2-succinyl-cyclohex-3-ene-1-carboxylate = (1R,6R)-6-hydroxy-2-succinyl-cyclohexa-2,4-diene-1-carboxylate + pyruvate</text>
        <dbReference type="Rhea" id="RHEA:25597"/>
        <dbReference type="ChEBI" id="CHEBI:15361"/>
        <dbReference type="ChEBI" id="CHEBI:58689"/>
        <dbReference type="ChEBI" id="CHEBI:58818"/>
        <dbReference type="EC" id="4.2.99.20"/>
    </reaction>
</comment>
<comment type="subunit">
    <text evidence="3">Monomer.</text>
</comment>
<proteinExistence type="inferred from homology"/>
<dbReference type="EC" id="4.2.99.20" evidence="3"/>
<dbReference type="PANTHER" id="PTHR42916:SF1">
    <property type="entry name" value="PROTEIN PHYLLO, CHLOROPLASTIC"/>
    <property type="match status" value="1"/>
</dbReference>
<feature type="domain" description="AB hydrolase-1" evidence="4">
    <location>
        <begin position="25"/>
        <end position="258"/>
    </location>
</feature>
<keyword evidence="1 3" id="KW-0474">Menaquinone biosynthesis</keyword>
<dbReference type="RefSeq" id="WP_269921684.1">
    <property type="nucleotide sequence ID" value="NZ_JAMKBI010000004.1"/>
</dbReference>
<evidence type="ECO:0000256" key="3">
    <source>
        <dbReference type="HAMAP-Rule" id="MF_01660"/>
    </source>
</evidence>
<accession>A0A9X3R9A8</accession>
<comment type="pathway">
    <text evidence="3">Quinol/quinone metabolism; 1,4-dihydroxy-2-naphthoate biosynthesis; 1,4-dihydroxy-2-naphthoate from chorismate: step 3/7.</text>
</comment>
<evidence type="ECO:0000313" key="5">
    <source>
        <dbReference type="EMBL" id="MCZ8533279.1"/>
    </source>
</evidence>
<comment type="similarity">
    <text evidence="3">Belongs to the AB hydrolase superfamily. MenH family.</text>
</comment>
<evidence type="ECO:0000313" key="6">
    <source>
        <dbReference type="Proteomes" id="UP001152172"/>
    </source>
</evidence>
<dbReference type="NCBIfam" id="TIGR03695">
    <property type="entry name" value="menH_SHCHC"/>
    <property type="match status" value="1"/>
</dbReference>
<comment type="pathway">
    <text evidence="3">Quinol/quinone metabolism; menaquinone biosynthesis.</text>
</comment>
<keyword evidence="2 3" id="KW-0456">Lyase</keyword>
<dbReference type="Gene3D" id="3.40.50.1820">
    <property type="entry name" value="alpha/beta hydrolase"/>
    <property type="match status" value="1"/>
</dbReference>
<protein>
    <recommendedName>
        <fullName evidence="3">Putative 2-succinyl-6-hydroxy-2,4-cyclohexadiene-1-carboxylate synthase</fullName>
        <shortName evidence="3">SHCHC synthase</shortName>
        <ecNumber evidence="3">4.2.99.20</ecNumber>
    </recommendedName>
</protein>
<dbReference type="GO" id="GO:0009234">
    <property type="term" value="P:menaquinone biosynthetic process"/>
    <property type="evidence" value="ECO:0007669"/>
    <property type="project" value="UniProtKB-UniRule"/>
</dbReference>
<evidence type="ECO:0000259" key="4">
    <source>
        <dbReference type="Pfam" id="PF00561"/>
    </source>
</evidence>
<organism evidence="5 6">
    <name type="scientific">Psychrobacillus psychrodurans</name>
    <dbReference type="NCBI Taxonomy" id="126157"/>
    <lineage>
        <taxon>Bacteria</taxon>
        <taxon>Bacillati</taxon>
        <taxon>Bacillota</taxon>
        <taxon>Bacilli</taxon>
        <taxon>Bacillales</taxon>
        <taxon>Bacillaceae</taxon>
        <taxon>Psychrobacillus</taxon>
    </lineage>
</organism>
<gene>
    <name evidence="3 5" type="primary">menH</name>
    <name evidence="5" type="ORF">M9R61_07905</name>
</gene>
<keyword evidence="6" id="KW-1185">Reference proteome</keyword>
<dbReference type="HAMAP" id="MF_01660">
    <property type="entry name" value="MenH"/>
    <property type="match status" value="1"/>
</dbReference>
<name>A0A9X3R9A8_9BACI</name>
<dbReference type="InterPro" id="IPR000073">
    <property type="entry name" value="AB_hydrolase_1"/>
</dbReference>
<dbReference type="AlphaFoldDB" id="A0A9X3R9A8"/>
<evidence type="ECO:0000256" key="2">
    <source>
        <dbReference type="ARBA" id="ARBA00023239"/>
    </source>
</evidence>
<evidence type="ECO:0000256" key="1">
    <source>
        <dbReference type="ARBA" id="ARBA00022428"/>
    </source>
</evidence>
<reference evidence="5" key="1">
    <citation type="submission" date="2022-05" db="EMBL/GenBank/DDBJ databases">
        <authorList>
            <person name="Colautti A."/>
            <person name="Iacumin L."/>
        </authorList>
    </citation>
    <scope>NUCLEOTIDE SEQUENCE</scope>
    <source>
        <strain evidence="5">DSM 30747</strain>
    </source>
</reference>
<dbReference type="Proteomes" id="UP001152172">
    <property type="component" value="Unassembled WGS sequence"/>
</dbReference>
<dbReference type="SUPFAM" id="SSF53474">
    <property type="entry name" value="alpha/beta-Hydrolases"/>
    <property type="match status" value="1"/>
</dbReference>
<dbReference type="EMBL" id="JAMKBI010000004">
    <property type="protein sequence ID" value="MCZ8533279.1"/>
    <property type="molecule type" value="Genomic_DNA"/>
</dbReference>
<comment type="function">
    <text evidence="3">Catalyzes a proton abstraction reaction that results in 2,5-elimination of pyruvate from 2-succinyl-5-enolpyruvyl-6-hydroxy-3-cyclohexene-1-carboxylate (SEPHCHC) and the formation of 2-succinyl-6-hydroxy-2,4-cyclohexadiene-1-carboxylate (SHCHC).</text>
</comment>
<dbReference type="InterPro" id="IPR022485">
    <property type="entry name" value="SHCHC_synthase_MenH"/>
</dbReference>
<dbReference type="GO" id="GO:0070205">
    <property type="term" value="F:2-succinyl-6-hydroxy-2,4-cyclohexadiene-1-carboxylate synthase activity"/>
    <property type="evidence" value="ECO:0007669"/>
    <property type="project" value="UniProtKB-UniRule"/>
</dbReference>